<evidence type="ECO:0000313" key="2">
    <source>
        <dbReference type="EMBL" id="MRX52807.1"/>
    </source>
</evidence>
<protein>
    <submittedName>
        <fullName evidence="2">DUF948 domain-containing protein</fullName>
    </submittedName>
</protein>
<dbReference type="PANTHER" id="PTHR40070:SF1">
    <property type="entry name" value="UPF0478 PROTEIN YTXG"/>
    <property type="match status" value="1"/>
</dbReference>
<keyword evidence="1" id="KW-0472">Membrane</keyword>
<organism evidence="2 3">
    <name type="scientific">Metabacillus idriensis</name>
    <dbReference type="NCBI Taxonomy" id="324768"/>
    <lineage>
        <taxon>Bacteria</taxon>
        <taxon>Bacillati</taxon>
        <taxon>Bacillota</taxon>
        <taxon>Bacilli</taxon>
        <taxon>Bacillales</taxon>
        <taxon>Bacillaceae</taxon>
        <taxon>Metabacillus</taxon>
    </lineage>
</organism>
<keyword evidence="1" id="KW-0812">Transmembrane</keyword>
<dbReference type="EMBL" id="WKKF01000001">
    <property type="protein sequence ID" value="MRX52807.1"/>
    <property type="molecule type" value="Genomic_DNA"/>
</dbReference>
<name>A0A6I2M5L2_9BACI</name>
<dbReference type="RefSeq" id="WP_070878355.1">
    <property type="nucleotide sequence ID" value="NZ_CAJFZX010000002.1"/>
</dbReference>
<proteinExistence type="predicted"/>
<dbReference type="Proteomes" id="UP000441585">
    <property type="component" value="Unassembled WGS sequence"/>
</dbReference>
<dbReference type="AlphaFoldDB" id="A0A6I2M5L2"/>
<dbReference type="Pfam" id="PF06103">
    <property type="entry name" value="DUF948"/>
    <property type="match status" value="1"/>
</dbReference>
<dbReference type="PANTHER" id="PTHR40070">
    <property type="entry name" value="UPF0478 PROTEIN YTXG"/>
    <property type="match status" value="1"/>
</dbReference>
<comment type="caution">
    <text evidence="2">The sequence shown here is derived from an EMBL/GenBank/DDBJ whole genome shotgun (WGS) entry which is preliminary data.</text>
</comment>
<evidence type="ECO:0000256" key="1">
    <source>
        <dbReference type="SAM" id="Phobius"/>
    </source>
</evidence>
<evidence type="ECO:0000313" key="3">
    <source>
        <dbReference type="Proteomes" id="UP000441585"/>
    </source>
</evidence>
<dbReference type="InterPro" id="IPR009293">
    <property type="entry name" value="UPF0478"/>
</dbReference>
<feature type="transmembrane region" description="Helical" evidence="1">
    <location>
        <begin position="6"/>
        <end position="22"/>
    </location>
</feature>
<sequence>MLIELSAVGAALAFICLVGYLIQTLRRGMVTLEETNETLVEVRKAVHDLSGEAEDLIHSANQITVDVKSKMKTVEPLLESAQDMGEVIHSVTNTVKQAATGYGYGLPPVKNEKAPNREVKIKLK</sequence>
<keyword evidence="1" id="KW-1133">Transmembrane helix</keyword>
<accession>A0A6I2M5L2</accession>
<keyword evidence="3" id="KW-1185">Reference proteome</keyword>
<gene>
    <name evidence="2" type="ORF">GJU41_02375</name>
</gene>
<reference evidence="2 3" key="1">
    <citation type="submission" date="2019-11" db="EMBL/GenBank/DDBJ databases">
        <title>Bacillus idriensis genome.</title>
        <authorList>
            <person name="Konopka E.N."/>
            <person name="Newman J.D."/>
        </authorList>
    </citation>
    <scope>NUCLEOTIDE SEQUENCE [LARGE SCALE GENOMIC DNA]</scope>
    <source>
        <strain evidence="2 3">DSM 19097</strain>
    </source>
</reference>